<dbReference type="PANTHER" id="PTHR30270:SF0">
    <property type="entry name" value="THIAMINE-MONOPHOSPHATE KINASE"/>
    <property type="match status" value="1"/>
</dbReference>
<feature type="binding site" evidence="2">
    <location>
        <position position="30"/>
    </location>
    <ligand>
        <name>Mg(2+)</name>
        <dbReference type="ChEBI" id="CHEBI:18420"/>
        <label>3</label>
    </ligand>
</feature>
<evidence type="ECO:0000256" key="3">
    <source>
        <dbReference type="SAM" id="MobiDB-lite"/>
    </source>
</evidence>
<feature type="binding site" evidence="2">
    <location>
        <position position="30"/>
    </location>
    <ligand>
        <name>Mg(2+)</name>
        <dbReference type="ChEBI" id="CHEBI:18420"/>
        <label>4</label>
    </ligand>
</feature>
<evidence type="ECO:0000259" key="4">
    <source>
        <dbReference type="Pfam" id="PF00586"/>
    </source>
</evidence>
<reference evidence="5 6" key="1">
    <citation type="journal article" date="2014" name="Genome Announc.">
        <title>Draft Genome Sequences of Marinobacter similis A3d10T and Marinobacter salarius R9SW1T.</title>
        <authorList>
            <person name="Ivanova E.P."/>
            <person name="Ng H.J."/>
            <person name="Webb H.K."/>
            <person name="Feng G."/>
            <person name="Oshima K."/>
            <person name="Hattori M."/>
            <person name="Ohkuma M."/>
            <person name="Sergeev A.F."/>
            <person name="Mikhailov V.V."/>
            <person name="Crawford R.J."/>
            <person name="Sawabe T."/>
        </authorList>
    </citation>
    <scope>NUCLEOTIDE SEQUENCE [LARGE SCALE GENOMIC DNA]</scope>
    <source>
        <strain evidence="5 6">A3d10</strain>
    </source>
</reference>
<dbReference type="PANTHER" id="PTHR30270">
    <property type="entry name" value="THIAMINE-MONOPHOSPHATE KINASE"/>
    <property type="match status" value="1"/>
</dbReference>
<feature type="binding site" evidence="2">
    <location>
        <position position="47"/>
    </location>
    <ligand>
        <name>Mg(2+)</name>
        <dbReference type="ChEBI" id="CHEBI:18420"/>
        <label>2</label>
    </ligand>
</feature>
<organism evidence="5 6">
    <name type="scientific">Marinobacter similis</name>
    <dbReference type="NCBI Taxonomy" id="1420916"/>
    <lineage>
        <taxon>Bacteria</taxon>
        <taxon>Pseudomonadati</taxon>
        <taxon>Pseudomonadota</taxon>
        <taxon>Gammaproteobacteria</taxon>
        <taxon>Pseudomonadales</taxon>
        <taxon>Marinobacteraceae</taxon>
        <taxon>Marinobacter</taxon>
    </lineage>
</organism>
<dbReference type="SUPFAM" id="SSF55326">
    <property type="entry name" value="PurM N-terminal domain-like"/>
    <property type="match status" value="1"/>
</dbReference>
<evidence type="ECO:0000256" key="2">
    <source>
        <dbReference type="HAMAP-Rule" id="MF_02128"/>
    </source>
</evidence>
<protein>
    <recommendedName>
        <fullName evidence="2">Thiamine-monophosphate kinase</fullName>
        <shortName evidence="2">TMP kinase</shortName>
        <shortName evidence="2">Thiamine-phosphate kinase</shortName>
        <ecNumber evidence="2">2.7.4.16</ecNumber>
    </recommendedName>
</protein>
<comment type="miscellaneous">
    <text evidence="2">Reaction mechanism of ThiL seems to utilize a direct, inline transfer of the gamma-phosphate of ATP to TMP rather than a phosphorylated enzyme intermediate.</text>
</comment>
<feature type="binding site" evidence="2">
    <location>
        <position position="211"/>
    </location>
    <ligand>
        <name>ATP</name>
        <dbReference type="ChEBI" id="CHEBI:30616"/>
    </ligand>
</feature>
<dbReference type="InterPro" id="IPR036921">
    <property type="entry name" value="PurM-like_N_sf"/>
</dbReference>
<keyword evidence="1 2" id="KW-0784">Thiamine biosynthesis</keyword>
<dbReference type="Gene3D" id="3.90.650.10">
    <property type="entry name" value="PurM-like C-terminal domain"/>
    <property type="match status" value="1"/>
</dbReference>
<keyword evidence="6" id="KW-1185">Reference proteome</keyword>
<feature type="binding site" evidence="2">
    <location>
        <position position="146"/>
    </location>
    <ligand>
        <name>ATP</name>
        <dbReference type="ChEBI" id="CHEBI:30616"/>
    </ligand>
</feature>
<feature type="binding site" evidence="2">
    <location>
        <position position="311"/>
    </location>
    <ligand>
        <name>substrate</name>
    </ligand>
</feature>
<feature type="binding site" evidence="2">
    <location>
        <position position="209"/>
    </location>
    <ligand>
        <name>Mg(2+)</name>
        <dbReference type="ChEBI" id="CHEBI:18420"/>
        <label>3</label>
    </ligand>
</feature>
<dbReference type="GO" id="GO:0009228">
    <property type="term" value="P:thiamine biosynthetic process"/>
    <property type="evidence" value="ECO:0007669"/>
    <property type="project" value="UniProtKB-KW"/>
</dbReference>
<feature type="binding site" evidence="2">
    <location>
        <position position="75"/>
    </location>
    <ligand>
        <name>Mg(2+)</name>
        <dbReference type="ChEBI" id="CHEBI:18420"/>
        <label>4</label>
    </ligand>
</feature>
<dbReference type="GO" id="GO:0000287">
    <property type="term" value="F:magnesium ion binding"/>
    <property type="evidence" value="ECO:0007669"/>
    <property type="project" value="UniProtKB-UniRule"/>
</dbReference>
<dbReference type="PIRSF" id="PIRSF005303">
    <property type="entry name" value="Thiam_monoph_kin"/>
    <property type="match status" value="1"/>
</dbReference>
<evidence type="ECO:0000313" key="5">
    <source>
        <dbReference type="EMBL" id="AHI29307.1"/>
    </source>
</evidence>
<sequence length="318" mass="33508">MGEFELIQKHFLPLARSGSNGALVLGPGDDCAIQRIPPGRDLVFSIDTMVEGIHFPESYPPEYLGWRVLAAAASDLAAMGAEPACFTLALTLPEADDHWLTGFARGLADASQTFRLALAGGDTTRGPLSLSVQVHGTVAEGRGLKRSGTRAGDLICVSGTLGDAGAALDYLQEAQPTDDMAQLLERYHHPHPRLELGESLIGLATSAIDISDGLMADLGHILEASKAGATIDPALIPLSPALSRLKGAHAVDYALNAGDDYELCVTIPEALWQGASDVIRDQMTVIGTVNRDAGLHIKDSPSLSDRPGAGFDHFRSKA</sequence>
<dbReference type="GO" id="GO:0009229">
    <property type="term" value="P:thiamine diphosphate biosynthetic process"/>
    <property type="evidence" value="ECO:0007669"/>
    <property type="project" value="UniProtKB-UniRule"/>
</dbReference>
<feature type="binding site" evidence="2">
    <location>
        <position position="45"/>
    </location>
    <ligand>
        <name>Mg(2+)</name>
        <dbReference type="ChEBI" id="CHEBI:18420"/>
        <label>4</label>
    </ligand>
</feature>
<feature type="binding site" evidence="2">
    <location>
        <position position="122"/>
    </location>
    <ligand>
        <name>Mg(2+)</name>
        <dbReference type="ChEBI" id="CHEBI:18420"/>
        <label>1</label>
    </ligand>
</feature>
<feature type="binding site" evidence="2">
    <location>
        <position position="54"/>
    </location>
    <ligand>
        <name>substrate</name>
    </ligand>
</feature>
<feature type="region of interest" description="Disordered" evidence="3">
    <location>
        <begin position="298"/>
        <end position="318"/>
    </location>
</feature>
<dbReference type="GO" id="GO:0009030">
    <property type="term" value="F:thiamine-phosphate kinase activity"/>
    <property type="evidence" value="ECO:0007669"/>
    <property type="project" value="UniProtKB-UniRule"/>
</dbReference>
<feature type="binding site" evidence="2">
    <location>
        <position position="47"/>
    </location>
    <ligand>
        <name>Mg(2+)</name>
        <dbReference type="ChEBI" id="CHEBI:18420"/>
        <label>1</label>
    </ligand>
</feature>
<dbReference type="OrthoDB" id="9802811at2"/>
<dbReference type="AlphaFoldDB" id="W5YJA5"/>
<feature type="binding site" evidence="2">
    <location>
        <position position="259"/>
    </location>
    <ligand>
        <name>substrate</name>
    </ligand>
</feature>
<dbReference type="InterPro" id="IPR006283">
    <property type="entry name" value="ThiL-like"/>
</dbReference>
<comment type="pathway">
    <text evidence="2">Cofactor biosynthesis; thiamine diphosphate biosynthesis; thiamine diphosphate from thiamine phosphate: step 1/1.</text>
</comment>
<feature type="binding site" evidence="2">
    <location>
        <position position="212"/>
    </location>
    <ligand>
        <name>Mg(2+)</name>
        <dbReference type="ChEBI" id="CHEBI:18420"/>
        <label>5</label>
    </ligand>
</feature>
<dbReference type="SUPFAM" id="SSF56042">
    <property type="entry name" value="PurM C-terminal domain-like"/>
    <property type="match status" value="1"/>
</dbReference>
<keyword evidence="2" id="KW-0067">ATP-binding</keyword>
<keyword evidence="2" id="KW-0479">Metal-binding</keyword>
<dbReference type="RefSeq" id="WP_041341631.1">
    <property type="nucleotide sequence ID" value="NZ_CP007151.1"/>
</dbReference>
<comment type="caution">
    <text evidence="2">Lacks conserved residue(s) required for the propagation of feature annotation.</text>
</comment>
<feature type="binding site" evidence="2">
    <location>
        <position position="75"/>
    </location>
    <ligand>
        <name>Mg(2+)</name>
        <dbReference type="ChEBI" id="CHEBI:18420"/>
        <label>2</label>
    </ligand>
</feature>
<dbReference type="GO" id="GO:0005524">
    <property type="term" value="F:ATP binding"/>
    <property type="evidence" value="ECO:0007669"/>
    <property type="project" value="UniProtKB-UniRule"/>
</dbReference>
<dbReference type="EC" id="2.7.4.16" evidence="2"/>
<dbReference type="EMBL" id="CP007151">
    <property type="protein sequence ID" value="AHI29307.1"/>
    <property type="molecule type" value="Genomic_DNA"/>
</dbReference>
<feature type="domain" description="PurM-like N-terminal" evidence="4">
    <location>
        <begin position="28"/>
        <end position="138"/>
    </location>
</feature>
<dbReference type="CDD" id="cd02194">
    <property type="entry name" value="ThiL"/>
    <property type="match status" value="1"/>
</dbReference>
<feature type="binding site" evidence="2">
    <location>
        <position position="75"/>
    </location>
    <ligand>
        <name>Mg(2+)</name>
        <dbReference type="ChEBI" id="CHEBI:18420"/>
        <label>3</label>
    </ligand>
</feature>
<dbReference type="Proteomes" id="UP000061489">
    <property type="component" value="Chromosome"/>
</dbReference>
<keyword evidence="2" id="KW-0460">Magnesium</keyword>
<accession>W5YJA5</accession>
<dbReference type="Gene3D" id="3.30.1330.10">
    <property type="entry name" value="PurM-like, N-terminal domain"/>
    <property type="match status" value="1"/>
</dbReference>
<evidence type="ECO:0000256" key="1">
    <source>
        <dbReference type="ARBA" id="ARBA00022977"/>
    </source>
</evidence>
<dbReference type="STRING" id="1420916.AU14_14020"/>
<comment type="similarity">
    <text evidence="2">Belongs to the thiamine-monophosphate kinase family.</text>
</comment>
<comment type="function">
    <text evidence="2">Catalyzes the ATP-dependent phosphorylation of thiamine-monophosphate (TMP) to form thiamine-pyrophosphate (TPP), the active form of vitamin B1.</text>
</comment>
<dbReference type="InterPro" id="IPR016188">
    <property type="entry name" value="PurM-like_N"/>
</dbReference>
<feature type="binding site" evidence="2">
    <location>
        <begin position="121"/>
        <end position="122"/>
    </location>
    <ligand>
        <name>ATP</name>
        <dbReference type="ChEBI" id="CHEBI:30616"/>
    </ligand>
</feature>
<dbReference type="NCBIfam" id="TIGR01379">
    <property type="entry name" value="thiL"/>
    <property type="match status" value="1"/>
</dbReference>
<dbReference type="KEGG" id="msx:AU14_14020"/>
<dbReference type="HOGENOM" id="CLU_046964_3_0_6"/>
<name>W5YJA5_9GAMM</name>
<gene>
    <name evidence="2" type="primary">thiL</name>
    <name evidence="5" type="ORF">AU14_14020</name>
</gene>
<keyword evidence="2 5" id="KW-0418">Kinase</keyword>
<evidence type="ECO:0000313" key="6">
    <source>
        <dbReference type="Proteomes" id="UP000061489"/>
    </source>
</evidence>
<dbReference type="Pfam" id="PF00586">
    <property type="entry name" value="AIRS"/>
    <property type="match status" value="1"/>
</dbReference>
<dbReference type="UniPathway" id="UPA00060">
    <property type="reaction ID" value="UER00142"/>
</dbReference>
<keyword evidence="2" id="KW-0808">Transferase</keyword>
<dbReference type="InterPro" id="IPR036676">
    <property type="entry name" value="PurM-like_C_sf"/>
</dbReference>
<dbReference type="HAMAP" id="MF_02128">
    <property type="entry name" value="TMP_kinase"/>
    <property type="match status" value="1"/>
</dbReference>
<keyword evidence="2" id="KW-0547">Nucleotide-binding</keyword>
<comment type="catalytic activity">
    <reaction evidence="2">
        <text>thiamine phosphate + ATP = thiamine diphosphate + ADP</text>
        <dbReference type="Rhea" id="RHEA:15913"/>
        <dbReference type="ChEBI" id="CHEBI:30616"/>
        <dbReference type="ChEBI" id="CHEBI:37575"/>
        <dbReference type="ChEBI" id="CHEBI:58937"/>
        <dbReference type="ChEBI" id="CHEBI:456216"/>
        <dbReference type="EC" id="2.7.4.16"/>
    </reaction>
</comment>
<proteinExistence type="inferred from homology"/>